<protein>
    <submittedName>
        <fullName evidence="1">Uncharacterized protein</fullName>
    </submittedName>
</protein>
<keyword evidence="2" id="KW-1185">Reference proteome</keyword>
<gene>
    <name evidence="1" type="ORF">BpHYR1_014995</name>
</gene>
<dbReference type="AlphaFoldDB" id="A0A3M7QXH1"/>
<evidence type="ECO:0000313" key="1">
    <source>
        <dbReference type="EMBL" id="RNA15688.1"/>
    </source>
</evidence>
<name>A0A3M7QXH1_BRAPC</name>
<comment type="caution">
    <text evidence="1">The sequence shown here is derived from an EMBL/GenBank/DDBJ whole genome shotgun (WGS) entry which is preliminary data.</text>
</comment>
<dbReference type="EMBL" id="REGN01004908">
    <property type="protein sequence ID" value="RNA15688.1"/>
    <property type="molecule type" value="Genomic_DNA"/>
</dbReference>
<dbReference type="Proteomes" id="UP000276133">
    <property type="component" value="Unassembled WGS sequence"/>
</dbReference>
<organism evidence="1 2">
    <name type="scientific">Brachionus plicatilis</name>
    <name type="common">Marine rotifer</name>
    <name type="synonym">Brachionus muelleri</name>
    <dbReference type="NCBI Taxonomy" id="10195"/>
    <lineage>
        <taxon>Eukaryota</taxon>
        <taxon>Metazoa</taxon>
        <taxon>Spiralia</taxon>
        <taxon>Gnathifera</taxon>
        <taxon>Rotifera</taxon>
        <taxon>Eurotatoria</taxon>
        <taxon>Monogononta</taxon>
        <taxon>Pseudotrocha</taxon>
        <taxon>Ploima</taxon>
        <taxon>Brachionidae</taxon>
        <taxon>Brachionus</taxon>
    </lineage>
</organism>
<sequence length="63" mass="7500">MAKDWNSLTQNVMNRFLEWQEVKTFKALHRIRLNALVKKLIPTFSQKLDITSIIKIARDFILI</sequence>
<reference evidence="1 2" key="1">
    <citation type="journal article" date="2018" name="Sci. Rep.">
        <title>Genomic signatures of local adaptation to the degree of environmental predictability in rotifers.</title>
        <authorList>
            <person name="Franch-Gras L."/>
            <person name="Hahn C."/>
            <person name="Garcia-Roger E.M."/>
            <person name="Carmona M.J."/>
            <person name="Serra M."/>
            <person name="Gomez A."/>
        </authorList>
    </citation>
    <scope>NUCLEOTIDE SEQUENCE [LARGE SCALE GENOMIC DNA]</scope>
    <source>
        <strain evidence="1">HYR1</strain>
    </source>
</reference>
<accession>A0A3M7QXH1</accession>
<evidence type="ECO:0000313" key="2">
    <source>
        <dbReference type="Proteomes" id="UP000276133"/>
    </source>
</evidence>
<proteinExistence type="predicted"/>